<comment type="caution">
    <text evidence="3">The sequence shown here is derived from an EMBL/GenBank/DDBJ whole genome shotgun (WGS) entry which is preliminary data.</text>
</comment>
<protein>
    <submittedName>
        <fullName evidence="3">Uncharacterized protein</fullName>
    </submittedName>
</protein>
<sequence length="1113" mass="119785">MRLLKENGSEDCTGQKSICKIGEGEMLRLEAVSDDNIHEVRPAAMVNVASTQFLVQDASTRTNSLYSAGAKNARGVDLCHDSSSGAQLHLINPVNENVNKVATNGTLTQHEAIESPPSTPSASFAWSGVNKAGELSACSVGVGGESVLIHTGVTPCLSPSNSMASIHCSSPQSQTQFSHLTRDHVDAVDSRTLVRKCASNTQKVVNGPAQDQSIMKTALSESTASVLTIVGKDSCTDCRIVSATPLSPSLNDNHIEPRTGFPRSQRSTVLGAGGHRKSFCIKMDSQTHENCDGELSSVGQDAVQSLRSNPNPLMILDEAMVGDGGTGNAVLLNVCGDTSRVLESVPTMQTVNLRSNVSNMVLLPVPSKHVATSHLMPSSDLSQVKSFNLRVPGWGEEHHICTDSVMQVVDQNSVPLRNPQSSCELEAVCAQASLSADAQTDTSDLMSSVVIAPPPSISRNNREQRKRERRERRRGRSQSIQLNQVDEENVGTASRNHGNARVMQSSSTSSGLLYSPHLLSDLRNQVSATPEALATDCQHSNSQDEPNPANVPPTTSQSNANELEYASTTYPDLLNAHFPPPYSTLPPCAERRHVGSLNPQGAQQLPVVAMPVVTSVPPPHTAHMQIPLPLPPPPPPPILVHTPPNCLPPAAQPTIRYHFSPAVRASRRSLRASRGVSYASEDEPKSCCGMSTSQAVSIRWFIIIIAVIGISCTVAGTALGAAYSNGREHLTLSLLMIGVGVVLLTVSAVAWRLTAHESGLSCRVMLGFSRRSASRGDGGTEPNRRFVPRLAPTYGRPHHPYAAMMYPDFHYRPPPPSYQASMQEYRLRLLLLERSNPTIAAAAALSSPTALTMVPPPPAYRPYNGTLRNTGNCRNEPDYSRPPSYRSRSSGNNMHGEPVGRNRTSLDPSAGHHLHHMMLESPLHSRDPSLLSYLSQQSLADNVSVVSGHALSGAANGATAVVTVMQAVSVGMDLSLDMEMFPSNHHAENINKGPVERHDSRNLDDKGMVERFASNRVAKKGNQDGNLVRIVQTTDSSQVIRRESVIVTVSGSNHNMWDQQLHCTNNQHNSHHLAHHHNSRVLGVQNGSPMGPIHADNQTNSSCTSQVQILAHL</sequence>
<evidence type="ECO:0000313" key="3">
    <source>
        <dbReference type="EMBL" id="CAG7684691.1"/>
    </source>
</evidence>
<feature type="region of interest" description="Disordered" evidence="1">
    <location>
        <begin position="531"/>
        <end position="558"/>
    </location>
</feature>
<feature type="transmembrane region" description="Helical" evidence="2">
    <location>
        <begin position="730"/>
        <end position="753"/>
    </location>
</feature>
<keyword evidence="2" id="KW-0472">Membrane</keyword>
<evidence type="ECO:0000313" key="4">
    <source>
        <dbReference type="Proteomes" id="UP000708208"/>
    </source>
</evidence>
<keyword evidence="4" id="KW-1185">Reference proteome</keyword>
<keyword evidence="2" id="KW-1133">Transmembrane helix</keyword>
<feature type="compositionally biased region" description="Low complexity" evidence="1">
    <location>
        <begin position="881"/>
        <end position="890"/>
    </location>
</feature>
<proteinExistence type="predicted"/>
<feature type="compositionally biased region" description="Basic residues" evidence="1">
    <location>
        <begin position="467"/>
        <end position="476"/>
    </location>
</feature>
<dbReference type="OrthoDB" id="10070859at2759"/>
<gene>
    <name evidence="3" type="ORF">AFUS01_LOCUS3088</name>
</gene>
<accession>A0A8J2NSW2</accession>
<keyword evidence="2" id="KW-0812">Transmembrane</keyword>
<dbReference type="AlphaFoldDB" id="A0A8J2NSW2"/>
<organism evidence="3 4">
    <name type="scientific">Allacma fusca</name>
    <dbReference type="NCBI Taxonomy" id="39272"/>
    <lineage>
        <taxon>Eukaryota</taxon>
        <taxon>Metazoa</taxon>
        <taxon>Ecdysozoa</taxon>
        <taxon>Arthropoda</taxon>
        <taxon>Hexapoda</taxon>
        <taxon>Collembola</taxon>
        <taxon>Symphypleona</taxon>
        <taxon>Sminthuridae</taxon>
        <taxon>Allacma</taxon>
    </lineage>
</organism>
<feature type="transmembrane region" description="Helical" evidence="2">
    <location>
        <begin position="700"/>
        <end position="723"/>
    </location>
</feature>
<feature type="region of interest" description="Disordered" evidence="1">
    <location>
        <begin position="448"/>
        <end position="510"/>
    </location>
</feature>
<dbReference type="Proteomes" id="UP000708208">
    <property type="component" value="Unassembled WGS sequence"/>
</dbReference>
<evidence type="ECO:0000256" key="2">
    <source>
        <dbReference type="SAM" id="Phobius"/>
    </source>
</evidence>
<feature type="region of interest" description="Disordered" evidence="1">
    <location>
        <begin position="865"/>
        <end position="910"/>
    </location>
</feature>
<dbReference type="EMBL" id="CAJVCH010018178">
    <property type="protein sequence ID" value="CAG7684691.1"/>
    <property type="molecule type" value="Genomic_DNA"/>
</dbReference>
<name>A0A8J2NSW2_9HEXA</name>
<evidence type="ECO:0000256" key="1">
    <source>
        <dbReference type="SAM" id="MobiDB-lite"/>
    </source>
</evidence>
<reference evidence="3" key="1">
    <citation type="submission" date="2021-06" db="EMBL/GenBank/DDBJ databases">
        <authorList>
            <person name="Hodson N. C."/>
            <person name="Mongue J. A."/>
            <person name="Jaron S. K."/>
        </authorList>
    </citation>
    <scope>NUCLEOTIDE SEQUENCE</scope>
</reference>